<reference evidence="4" key="1">
    <citation type="submission" date="2022-11" db="UniProtKB">
        <authorList>
            <consortium name="WormBaseParasite"/>
        </authorList>
    </citation>
    <scope>IDENTIFICATION</scope>
</reference>
<keyword evidence="1" id="KW-1015">Disulfide bond</keyword>
<dbReference type="GO" id="GO:0015031">
    <property type="term" value="P:protein transport"/>
    <property type="evidence" value="ECO:0007669"/>
    <property type="project" value="UniProtKB-KW"/>
</dbReference>
<keyword evidence="1" id="KW-0472">Membrane</keyword>
<evidence type="ECO:0000313" key="4">
    <source>
        <dbReference type="WBParaSite" id="jg5266"/>
    </source>
</evidence>
<dbReference type="SUPFAM" id="SSF144122">
    <property type="entry name" value="Tim10-like"/>
    <property type="match status" value="1"/>
</dbReference>
<proteinExistence type="inferred from homology"/>
<dbReference type="InterPro" id="IPR004217">
    <property type="entry name" value="Tim10-like"/>
</dbReference>
<keyword evidence="1" id="KW-0999">Mitochondrion inner membrane</keyword>
<sequence length="104" mass="12003">MLTGDMQERYLQQIVLILPQLSGKCTTARARFIQQVQAESQRVKLQEQVQLLADRCWDVCLTDSRPPNKMDAKTQTCLVNCVNRMIDASAFMVEHLQKIEQKHV</sequence>
<accession>A0A915EH24</accession>
<dbReference type="InterPro" id="IPR035427">
    <property type="entry name" value="Tim10-like_dom_sf"/>
</dbReference>
<dbReference type="WBParaSite" id="jg5266">
    <property type="protein sequence ID" value="jg5266"/>
    <property type="gene ID" value="jg5266"/>
</dbReference>
<organism evidence="3 4">
    <name type="scientific">Ditylenchus dipsaci</name>
    <dbReference type="NCBI Taxonomy" id="166011"/>
    <lineage>
        <taxon>Eukaryota</taxon>
        <taxon>Metazoa</taxon>
        <taxon>Ecdysozoa</taxon>
        <taxon>Nematoda</taxon>
        <taxon>Chromadorea</taxon>
        <taxon>Rhabditida</taxon>
        <taxon>Tylenchina</taxon>
        <taxon>Tylenchomorpha</taxon>
        <taxon>Sphaerularioidea</taxon>
        <taxon>Anguinidae</taxon>
        <taxon>Anguininae</taxon>
        <taxon>Ditylenchus</taxon>
    </lineage>
</organism>
<evidence type="ECO:0000256" key="1">
    <source>
        <dbReference type="RuleBase" id="RU367043"/>
    </source>
</evidence>
<dbReference type="AlphaFoldDB" id="A0A915EH24"/>
<comment type="function">
    <text evidence="1">Mitochondrial intermembrane chaperone that participates in the import and insertion of some multi-pass transmembrane proteins into the mitochondrial inner membrane. Also required for the transfer of beta-barrel precursors from the TOM complex to the sorting and assembly machinery (SAM complex) of the outer membrane. Acts as a chaperone-like protein that protects the hydrophobic precursors from aggregation and guide them through the mitochondrial intermembrane space.</text>
</comment>
<dbReference type="Proteomes" id="UP000887574">
    <property type="component" value="Unplaced"/>
</dbReference>
<feature type="domain" description="Tim10-like" evidence="2">
    <location>
        <begin position="34"/>
        <end position="98"/>
    </location>
</feature>
<dbReference type="Gene3D" id="1.10.287.810">
    <property type="entry name" value="Mitochondrial import inner membrane translocase subunit tim13 like domains"/>
    <property type="match status" value="1"/>
</dbReference>
<keyword evidence="3" id="KW-1185">Reference proteome</keyword>
<name>A0A915EH24_9BILA</name>
<keyword evidence="1" id="KW-0143">Chaperone</keyword>
<comment type="domain">
    <text evidence="1">The twin CX3C motif contains 4 conserved Cys residues that form 2 disulfide bonds in the mitochondrial intermembrane space.</text>
</comment>
<keyword evidence="1" id="KW-0496">Mitochondrion</keyword>
<keyword evidence="1" id="KW-0653">Protein transport</keyword>
<evidence type="ECO:0000259" key="2">
    <source>
        <dbReference type="Pfam" id="PF02953"/>
    </source>
</evidence>
<comment type="subcellular location">
    <subcellularLocation>
        <location evidence="1">Mitochondrion inner membrane</location>
        <topology evidence="1">Peripheral membrane protein</topology>
        <orientation evidence="1">Intermembrane side</orientation>
    </subcellularLocation>
</comment>
<dbReference type="Pfam" id="PF02953">
    <property type="entry name" value="zf-Tim10_DDP"/>
    <property type="match status" value="1"/>
</dbReference>
<keyword evidence="1" id="KW-0811">Translocation</keyword>
<evidence type="ECO:0000313" key="3">
    <source>
        <dbReference type="Proteomes" id="UP000887574"/>
    </source>
</evidence>
<dbReference type="GO" id="GO:0005743">
    <property type="term" value="C:mitochondrial inner membrane"/>
    <property type="evidence" value="ECO:0007669"/>
    <property type="project" value="UniProtKB-SubCell"/>
</dbReference>
<comment type="subunit">
    <text evidence="1">Heterohexamer.</text>
</comment>
<keyword evidence="1" id="KW-0813">Transport</keyword>
<comment type="similarity">
    <text evidence="1">Belongs to the small Tim family.</text>
</comment>
<protein>
    <recommendedName>
        <fullName evidence="1">Mitochondrial import inner membrane translocase subunit</fullName>
    </recommendedName>
</protein>